<gene>
    <name evidence="1" type="primary">gp_78097</name>
</gene>
<name>A0AA48WXB7_9CAUD</name>
<proteinExistence type="predicted"/>
<reference evidence="1 2" key="1">
    <citation type="submission" date="2021-04" db="EMBL/GenBank/DDBJ databases">
        <authorList>
            <person name="Shkoporov A.N."/>
            <person name="Stockdale S.R."/>
            <person name="Guerin E."/>
            <person name="Ross R.P."/>
            <person name="Hill C."/>
        </authorList>
    </citation>
    <scope>NUCLEOTIDE SEQUENCE [LARGE SCALE GENOMIC DNA]</scope>
    <source>
        <strain evidence="2">cr23_1</strain>
    </source>
</reference>
<dbReference type="EMBL" id="MZ130500">
    <property type="protein sequence ID" value="QWM91424.2"/>
    <property type="molecule type" value="Genomic_DNA"/>
</dbReference>
<evidence type="ECO:0000313" key="1">
    <source>
        <dbReference type="EMBL" id="QWM91424.2"/>
    </source>
</evidence>
<organism evidence="1 2">
    <name type="scientific">uncultured phage cr23_1</name>
    <dbReference type="NCBI Taxonomy" id="2986419"/>
    <lineage>
        <taxon>Viruses</taxon>
        <taxon>Duplodnaviria</taxon>
        <taxon>Heunggongvirae</taxon>
        <taxon>Uroviricota</taxon>
        <taxon>Caudoviricetes</taxon>
        <taxon>Crassvirales</taxon>
        <taxon>Suoliviridae</taxon>
        <taxon>Uncouvirinae</taxon>
        <taxon>Aurodevirus</taxon>
        <taxon>Aurodevirus hiberniae</taxon>
    </lineage>
</organism>
<keyword evidence="2" id="KW-1185">Reference proteome</keyword>
<protein>
    <submittedName>
        <fullName evidence="1">Sulfatase major tropism determinant-like protein</fullName>
    </submittedName>
</protein>
<accession>A0AA48WXB7</accession>
<dbReference type="Proteomes" id="UP000828083">
    <property type="component" value="Segment"/>
</dbReference>
<sequence length="419" mass="46371">MGQVGLNNLTFQEVAANGKSVQEMWLNGSQIYTAGDLWYGVRFTGSSPDGVRTGNMQMHKDLPVQSLFKGCRLTSDGTIKYFNATDWDHYEDGSEVTNGIEDGNDMVELPDAYYTVVVHGDYDWEIRMSLYPLEGYTKFSKKYCSAYEAYRDGSTLYSIRNQVPTVNTNRATFLTQARNGRSNSYAIYTYEIHKFITWCYVVEYATINSQKAVNTALTEEGYHQGGLGNGITNGTKKENGADRYAFVPTGTTNSLGNSSGQVQYSYVNTDAEGTETQASQYANRYRGIENPFGHVWKNCCDIVVTGTDNKIYVTNNKENFGIDKSLYEDSGLTTITTNNQYVKRITNNAAADLFCQEGGAGSTTYFCDYYWTNVVAFDRTLLLGARAGYGSYAGFFALGSIFGLGAAGANVGTRLVYIP</sequence>
<evidence type="ECO:0000313" key="2">
    <source>
        <dbReference type="Proteomes" id="UP000828083"/>
    </source>
</evidence>